<accession>A0A974NU51</accession>
<dbReference type="GO" id="GO:0003677">
    <property type="term" value="F:DNA binding"/>
    <property type="evidence" value="ECO:0007669"/>
    <property type="project" value="UniProtKB-KW"/>
</dbReference>
<evidence type="ECO:0000313" key="2">
    <source>
        <dbReference type="EMBL" id="QQV76838.1"/>
    </source>
</evidence>
<dbReference type="Pfam" id="PF04014">
    <property type="entry name" value="MazE_antitoxin"/>
    <property type="match status" value="1"/>
</dbReference>
<dbReference type="Proteomes" id="UP000595894">
    <property type="component" value="Chromosome"/>
</dbReference>
<reference evidence="3" key="1">
    <citation type="submission" date="2020-09" db="EMBL/GenBank/DDBJ databases">
        <title>Sphingomonas sp., a new species isolated from pork steak.</title>
        <authorList>
            <person name="Heidler von Heilborn D."/>
        </authorList>
    </citation>
    <scope>NUCLEOTIDE SEQUENCE [LARGE SCALE GENOMIC DNA]</scope>
</reference>
<gene>
    <name evidence="2" type="ORF">H5J25_15790</name>
</gene>
<dbReference type="Gene3D" id="2.10.260.10">
    <property type="match status" value="1"/>
</dbReference>
<dbReference type="InterPro" id="IPR007159">
    <property type="entry name" value="SpoVT-AbrB_dom"/>
</dbReference>
<organism evidence="2 3">
    <name type="scientific">Sphingomonas aliaeris</name>
    <dbReference type="NCBI Taxonomy" id="2759526"/>
    <lineage>
        <taxon>Bacteria</taxon>
        <taxon>Pseudomonadati</taxon>
        <taxon>Pseudomonadota</taxon>
        <taxon>Alphaproteobacteria</taxon>
        <taxon>Sphingomonadales</taxon>
        <taxon>Sphingomonadaceae</taxon>
        <taxon>Sphingomonas</taxon>
    </lineage>
</organism>
<dbReference type="AlphaFoldDB" id="A0A974NU51"/>
<name>A0A974NU51_9SPHN</name>
<evidence type="ECO:0000313" key="3">
    <source>
        <dbReference type="Proteomes" id="UP000595894"/>
    </source>
</evidence>
<dbReference type="KEGG" id="sari:H5J25_15790"/>
<feature type="domain" description="SpoVT-AbrB" evidence="1">
    <location>
        <begin position="5"/>
        <end position="49"/>
    </location>
</feature>
<dbReference type="NCBIfam" id="TIGR01439">
    <property type="entry name" value="lp_hng_hel_AbrB"/>
    <property type="match status" value="1"/>
</dbReference>
<protein>
    <submittedName>
        <fullName evidence="2">AbrB/MazE/SpoVT family DNA-binding domain-containing protein</fullName>
    </submittedName>
</protein>
<sequence length="81" mass="9087">MTYHAKVISGGKIVLPAELRRELGIKDGDSLVIDRDECGGLIVKTYAQVIKEGQRKFRAMAGDDYTVDTFLQEKRADWGEN</sequence>
<dbReference type="EMBL" id="CP061035">
    <property type="protein sequence ID" value="QQV76838.1"/>
    <property type="molecule type" value="Genomic_DNA"/>
</dbReference>
<dbReference type="InterPro" id="IPR037914">
    <property type="entry name" value="SpoVT-AbrB_sf"/>
</dbReference>
<keyword evidence="2" id="KW-0238">DNA-binding</keyword>
<dbReference type="SMART" id="SM00966">
    <property type="entry name" value="SpoVT_AbrB"/>
    <property type="match status" value="1"/>
</dbReference>
<evidence type="ECO:0000259" key="1">
    <source>
        <dbReference type="SMART" id="SM00966"/>
    </source>
</evidence>
<keyword evidence="3" id="KW-1185">Reference proteome</keyword>
<dbReference type="RefSeq" id="WP_202092705.1">
    <property type="nucleotide sequence ID" value="NZ_CP061035.1"/>
</dbReference>
<dbReference type="SUPFAM" id="SSF89447">
    <property type="entry name" value="AbrB/MazE/MraZ-like"/>
    <property type="match status" value="1"/>
</dbReference>
<proteinExistence type="predicted"/>